<proteinExistence type="predicted"/>
<evidence type="ECO:0000313" key="2">
    <source>
        <dbReference type="EMBL" id="SMA49105.1"/>
    </source>
</evidence>
<protein>
    <submittedName>
        <fullName evidence="2">IgA FC receptor</fullName>
    </submittedName>
</protein>
<name>A0A1X7AMG9_9GAMM</name>
<reference evidence="2 3" key="1">
    <citation type="submission" date="2017-03" db="EMBL/GenBank/DDBJ databases">
        <authorList>
            <person name="Afonso C.L."/>
            <person name="Miller P.J."/>
            <person name="Scott M.A."/>
            <person name="Spackman E."/>
            <person name="Goraichik I."/>
            <person name="Dimitrov K.M."/>
            <person name="Suarez D.L."/>
            <person name="Swayne D.E."/>
        </authorList>
    </citation>
    <scope>NUCLEOTIDE SEQUENCE [LARGE SCALE GENOMIC DNA]</scope>
    <source>
        <strain evidence="2">SB41UT1</strain>
    </source>
</reference>
<dbReference type="PANTHER" id="PTHR10068">
    <property type="entry name" value="BONE MARROW PROTEOGLYCAN"/>
    <property type="match status" value="1"/>
</dbReference>
<feature type="compositionally biased region" description="Polar residues" evidence="1">
    <location>
        <begin position="508"/>
        <end position="517"/>
    </location>
</feature>
<accession>A0A1X7AMG9</accession>
<dbReference type="PANTHER" id="PTHR10068:SF14">
    <property type="entry name" value="CELL WALL ADHESIN EAP1"/>
    <property type="match status" value="1"/>
</dbReference>
<feature type="region of interest" description="Disordered" evidence="1">
    <location>
        <begin position="434"/>
        <end position="521"/>
    </location>
</feature>
<keyword evidence="3" id="KW-1185">Reference proteome</keyword>
<dbReference type="AlphaFoldDB" id="A0A1X7AMG9"/>
<sequence length="870" mass="92312">MHKPQRSKPLLFFSALVLKFTPLGLVVCGYADTTYNTGTYTQPIQASQDSVTLQGNITVNFSDTTPGQPAVVAENNGTITGDVQALTINLDSSFAMGIVGQSGGQVNLSGPLTITTSNGLSQNYGVVSYTTPGLVFNGPVNINLSGQYTHGALAASGSIDFNQPLTINHNGTGSYGLHLDEQESSGQAQALVHLNAATTLATQGEGSASVYVNGGQLVVQAPLTATNSNGYSVFMPPASTLSSLSTRQPASPNTPSPQVIRLQGLMTLSGMQNQVTLDLAAGSDINGPVNITSGKSQLYFYSPTAKWQLNSGSMLTNAGSLSLNFVDGGTWQVPLSSSNETSAGGVAPLLIINGSKLSVTGKGTVLGDLQITPSQEQSQQFRLIKIETDQGGQLDINLADLTPTVSNPDYSMTLAQLADGGNDYLVANLTYTPQETPLTPATPITPETPLTPATPITPETPLTPAAPITPEVPLTPATPITPEVPLTPATPIAPETPLTPATPITPETPLSPSTPVTPETPLVPAAPVMPFLPTANTSSRPPSYYQPVPASWLDHQLAIQLLPPPLDMGPCNEVMNSLWVGLCPDPSNAQSSFWVLPLYDQVYGKNFPSSNQLVDVRGHRQGLGIQWVQGLSEGQLFFGLFGGSGRLHSHNALYSSHDKSETQALFAGGSHFIGVTRVDVEAVFMHTRHHLQQQFDQTLLESVFPVTVGGLNVGLSQAFTLFADRHSGWTVIPTLALNYWQITQSGSHVKVNGQNSFNSTSSRQSIWKIPIGVELRGDNLLKSSRTVLAPSLGMQVSTVWGQRKRKSYFYNAESPGRIAVLEPEIDSHSQAGQVGFKLSHGALEGSVQYGVTRSHHLQSRQISADLVWLF</sequence>
<dbReference type="Proteomes" id="UP000196573">
    <property type="component" value="Unassembled WGS sequence"/>
</dbReference>
<dbReference type="EMBL" id="FWPT01000007">
    <property type="protein sequence ID" value="SMA49105.1"/>
    <property type="molecule type" value="Genomic_DNA"/>
</dbReference>
<gene>
    <name evidence="2" type="primary">bag</name>
    <name evidence="2" type="ORF">EHSB41UT_03055</name>
</gene>
<dbReference type="RefSeq" id="WP_278248156.1">
    <property type="nucleotide sequence ID" value="NZ_CBCSCN010000007.1"/>
</dbReference>
<evidence type="ECO:0000313" key="3">
    <source>
        <dbReference type="Proteomes" id="UP000196573"/>
    </source>
</evidence>
<keyword evidence="2" id="KW-0675">Receptor</keyword>
<evidence type="ECO:0000256" key="1">
    <source>
        <dbReference type="SAM" id="MobiDB-lite"/>
    </source>
</evidence>
<organism evidence="2 3">
    <name type="scientific">Parendozoicomonas haliclonae</name>
    <dbReference type="NCBI Taxonomy" id="1960125"/>
    <lineage>
        <taxon>Bacteria</taxon>
        <taxon>Pseudomonadati</taxon>
        <taxon>Pseudomonadota</taxon>
        <taxon>Gammaproteobacteria</taxon>
        <taxon>Oceanospirillales</taxon>
        <taxon>Endozoicomonadaceae</taxon>
        <taxon>Parendozoicomonas</taxon>
    </lineage>
</organism>